<feature type="compositionally biased region" description="Polar residues" evidence="1">
    <location>
        <begin position="90"/>
        <end position="101"/>
    </location>
</feature>
<name>A0A6G0WTE7_9STRA</name>
<feature type="region of interest" description="Disordered" evidence="1">
    <location>
        <begin position="215"/>
        <end position="240"/>
    </location>
</feature>
<feature type="compositionally biased region" description="Basic and acidic residues" evidence="1">
    <location>
        <begin position="158"/>
        <end position="169"/>
    </location>
</feature>
<evidence type="ECO:0000256" key="2">
    <source>
        <dbReference type="SAM" id="Phobius"/>
    </source>
</evidence>
<feature type="region of interest" description="Disordered" evidence="1">
    <location>
        <begin position="55"/>
        <end position="77"/>
    </location>
</feature>
<feature type="region of interest" description="Disordered" evidence="1">
    <location>
        <begin position="90"/>
        <end position="197"/>
    </location>
</feature>
<accession>A0A6G0WTE7</accession>
<protein>
    <submittedName>
        <fullName evidence="3">Uncharacterized protein</fullName>
    </submittedName>
</protein>
<feature type="compositionally biased region" description="Basic and acidic residues" evidence="1">
    <location>
        <begin position="56"/>
        <end position="66"/>
    </location>
</feature>
<evidence type="ECO:0000313" key="3">
    <source>
        <dbReference type="EMBL" id="KAF0730749.1"/>
    </source>
</evidence>
<feature type="compositionally biased region" description="Basic and acidic residues" evidence="1">
    <location>
        <begin position="102"/>
        <end position="118"/>
    </location>
</feature>
<dbReference type="VEuPathDB" id="FungiDB:AeMF1_013677"/>
<sequence length="466" mass="51811">MLNRGTPRRRGLEEGSKSWITIVLVGVGVGLVLAVILIFFFKRFQRRKAPQFEDFVDPHPPSDHAHSVKSGPVGGAQNSRFQHLAYQNELSDGATSRPSQNESEHRQSSHVAILEDVRSSIQSASTDRSRQPPPQVKQVANSRPPSRINESLAPSVEDIVRPSSQERPKSSRCSRHGQGHGHHQKQSKAMSAAESRAAKKAALISQLGGTGLANNAKATQQAWHKRENSEFDHHHPSRVPVQDAQSFNQAPARIPVQDAQLFNQAPARIPVQDAQLFNRPPSRISVQDSQLYVELRDAPEMEEQTYKTEVNNPDDTLPLGAEAGSYYRRQKKNALLQAVTLPSASPSPSQSLPRPAPSVVSMRLDQLDEDQLYQTEANNPDDTLPLGAEAGTYRKKAALLHNVKAPPQSARTPLPSVVMEERDEQEFRPFDDEHLYETSQMYDSMPLGMEAGQYMKANPHLFNKRV</sequence>
<reference evidence="3 4" key="1">
    <citation type="submission" date="2019-07" db="EMBL/GenBank/DDBJ databases">
        <title>Genomics analysis of Aphanomyces spp. identifies a new class of oomycete effector associated with host adaptation.</title>
        <authorList>
            <person name="Gaulin E."/>
        </authorList>
    </citation>
    <scope>NUCLEOTIDE SEQUENCE [LARGE SCALE GENOMIC DNA]</scope>
    <source>
        <strain evidence="3 4">ATCC 201684</strain>
    </source>
</reference>
<dbReference type="EMBL" id="VJMJ01000151">
    <property type="protein sequence ID" value="KAF0730749.1"/>
    <property type="molecule type" value="Genomic_DNA"/>
</dbReference>
<feature type="compositionally biased region" description="Basic residues" evidence="1">
    <location>
        <begin position="170"/>
        <end position="186"/>
    </location>
</feature>
<organism evidence="3 4">
    <name type="scientific">Aphanomyces euteiches</name>
    <dbReference type="NCBI Taxonomy" id="100861"/>
    <lineage>
        <taxon>Eukaryota</taxon>
        <taxon>Sar</taxon>
        <taxon>Stramenopiles</taxon>
        <taxon>Oomycota</taxon>
        <taxon>Saprolegniomycetes</taxon>
        <taxon>Saprolegniales</taxon>
        <taxon>Verrucalvaceae</taxon>
        <taxon>Aphanomyces</taxon>
    </lineage>
</organism>
<dbReference type="Proteomes" id="UP000481153">
    <property type="component" value="Unassembled WGS sequence"/>
</dbReference>
<proteinExistence type="predicted"/>
<evidence type="ECO:0000256" key="1">
    <source>
        <dbReference type="SAM" id="MobiDB-lite"/>
    </source>
</evidence>
<gene>
    <name evidence="3" type="ORF">Ae201684_011859</name>
</gene>
<comment type="caution">
    <text evidence="3">The sequence shown here is derived from an EMBL/GenBank/DDBJ whole genome shotgun (WGS) entry which is preliminary data.</text>
</comment>
<keyword evidence="2" id="KW-1133">Transmembrane helix</keyword>
<evidence type="ECO:0000313" key="4">
    <source>
        <dbReference type="Proteomes" id="UP000481153"/>
    </source>
</evidence>
<feature type="compositionally biased region" description="Basic and acidic residues" evidence="1">
    <location>
        <begin position="224"/>
        <end position="234"/>
    </location>
</feature>
<keyword evidence="2" id="KW-0812">Transmembrane</keyword>
<dbReference type="AlphaFoldDB" id="A0A6G0WTE7"/>
<keyword evidence="2" id="KW-0472">Membrane</keyword>
<keyword evidence="4" id="KW-1185">Reference proteome</keyword>
<feature type="transmembrane region" description="Helical" evidence="2">
    <location>
        <begin position="20"/>
        <end position="41"/>
    </location>
</feature>